<dbReference type="PANTHER" id="PTHR30126">
    <property type="entry name" value="HTH-TYPE TRANSCRIPTIONAL REGULATOR"/>
    <property type="match status" value="1"/>
</dbReference>
<evidence type="ECO:0000256" key="1">
    <source>
        <dbReference type="ARBA" id="ARBA00009437"/>
    </source>
</evidence>
<dbReference type="InterPro" id="IPR005119">
    <property type="entry name" value="LysR_subst-bd"/>
</dbReference>
<keyword evidence="4" id="KW-0804">Transcription</keyword>
<proteinExistence type="inferred from homology"/>
<dbReference type="Pfam" id="PF00126">
    <property type="entry name" value="HTH_1"/>
    <property type="match status" value="1"/>
</dbReference>
<evidence type="ECO:0000256" key="3">
    <source>
        <dbReference type="ARBA" id="ARBA00023125"/>
    </source>
</evidence>
<dbReference type="GO" id="GO:0000976">
    <property type="term" value="F:transcription cis-regulatory region binding"/>
    <property type="evidence" value="ECO:0007669"/>
    <property type="project" value="TreeGrafter"/>
</dbReference>
<dbReference type="InterPro" id="IPR036390">
    <property type="entry name" value="WH_DNA-bd_sf"/>
</dbReference>
<dbReference type="PRINTS" id="PR00039">
    <property type="entry name" value="HTHLYSR"/>
</dbReference>
<dbReference type="Proteomes" id="UP000501602">
    <property type="component" value="Chromosome"/>
</dbReference>
<evidence type="ECO:0000256" key="4">
    <source>
        <dbReference type="ARBA" id="ARBA00023163"/>
    </source>
</evidence>
<keyword evidence="3" id="KW-0238">DNA-binding</keyword>
<name>A0A6H1U9V8_9GAMM</name>
<dbReference type="RefSeq" id="WP_168659075.1">
    <property type="nucleotide sequence ID" value="NZ_CP051180.1"/>
</dbReference>
<keyword evidence="2" id="KW-0805">Transcription regulation</keyword>
<dbReference type="Gene3D" id="3.40.190.290">
    <property type="match status" value="1"/>
</dbReference>
<protein>
    <submittedName>
        <fullName evidence="6">LysR family transcriptional regulator</fullName>
    </submittedName>
</protein>
<dbReference type="AlphaFoldDB" id="A0A6H1U9V8"/>
<evidence type="ECO:0000259" key="5">
    <source>
        <dbReference type="PROSITE" id="PS50931"/>
    </source>
</evidence>
<dbReference type="Gene3D" id="1.10.10.10">
    <property type="entry name" value="Winged helix-like DNA-binding domain superfamily/Winged helix DNA-binding domain"/>
    <property type="match status" value="1"/>
</dbReference>
<dbReference type="SUPFAM" id="SSF46785">
    <property type="entry name" value="Winged helix' DNA-binding domain"/>
    <property type="match status" value="1"/>
</dbReference>
<gene>
    <name evidence="6" type="ORF">HER31_02205</name>
</gene>
<dbReference type="KEGG" id="fes:HER31_02205"/>
<dbReference type="PROSITE" id="PS50931">
    <property type="entry name" value="HTH_LYSR"/>
    <property type="match status" value="1"/>
</dbReference>
<feature type="domain" description="HTH lysR-type" evidence="5">
    <location>
        <begin position="2"/>
        <end position="59"/>
    </location>
</feature>
<dbReference type="FunFam" id="1.10.10.10:FF:000001">
    <property type="entry name" value="LysR family transcriptional regulator"/>
    <property type="match status" value="1"/>
</dbReference>
<dbReference type="CDD" id="cd05466">
    <property type="entry name" value="PBP2_LTTR_substrate"/>
    <property type="match status" value="1"/>
</dbReference>
<reference evidence="6 7" key="1">
    <citation type="submission" date="2020-04" db="EMBL/GenBank/DDBJ databases">
        <title>Ferrimonas sp. S7 isolated from sea water.</title>
        <authorList>
            <person name="Bae S.S."/>
            <person name="Baek K."/>
        </authorList>
    </citation>
    <scope>NUCLEOTIDE SEQUENCE [LARGE SCALE GENOMIC DNA]</scope>
    <source>
        <strain evidence="6 7">S7</strain>
    </source>
</reference>
<dbReference type="InterPro" id="IPR036388">
    <property type="entry name" value="WH-like_DNA-bd_sf"/>
</dbReference>
<dbReference type="GO" id="GO:0003700">
    <property type="term" value="F:DNA-binding transcription factor activity"/>
    <property type="evidence" value="ECO:0007669"/>
    <property type="project" value="InterPro"/>
</dbReference>
<dbReference type="InterPro" id="IPR000847">
    <property type="entry name" value="LysR_HTH_N"/>
</dbReference>
<dbReference type="EMBL" id="CP051180">
    <property type="protein sequence ID" value="QIZ75814.1"/>
    <property type="molecule type" value="Genomic_DNA"/>
</dbReference>
<sequence length="292" mass="32174">MLSLQQLNTFIHCAQAGSFSAAARRLGKAQSVVSQAIANLEIDLGQTLFDRSSRKPTLTPHGQILLQQAQAVMQQAQDLQATAAALTPETEPSLTIALDQALTLPSLYQLIQRFSQRFHATELVLEICQSNQIPPLVRQGRAHIGLMLTGQDMPAGVNLGLLGQLPFYAVASPLHPLAQLQSVSRSEITLHRQLITKNSNNKAVEQLQPISPKVYWSNDFEALKQLAIANLGWGYLPAHLAQSEVDNQRLVKLPVSFDIETWSVPVDRVTPLNSAKGLGQRWLEEQCEQLLQ</sequence>
<organism evidence="6 7">
    <name type="scientific">Ferrimonas lipolytica</name>
    <dbReference type="NCBI Taxonomy" id="2724191"/>
    <lineage>
        <taxon>Bacteria</taxon>
        <taxon>Pseudomonadati</taxon>
        <taxon>Pseudomonadota</taxon>
        <taxon>Gammaproteobacteria</taxon>
        <taxon>Alteromonadales</taxon>
        <taxon>Ferrimonadaceae</taxon>
        <taxon>Ferrimonas</taxon>
    </lineage>
</organism>
<keyword evidence="7" id="KW-1185">Reference proteome</keyword>
<dbReference type="SUPFAM" id="SSF53850">
    <property type="entry name" value="Periplasmic binding protein-like II"/>
    <property type="match status" value="1"/>
</dbReference>
<evidence type="ECO:0000256" key="2">
    <source>
        <dbReference type="ARBA" id="ARBA00023015"/>
    </source>
</evidence>
<comment type="similarity">
    <text evidence="1">Belongs to the LysR transcriptional regulatory family.</text>
</comment>
<evidence type="ECO:0000313" key="6">
    <source>
        <dbReference type="EMBL" id="QIZ75814.1"/>
    </source>
</evidence>
<dbReference type="PANTHER" id="PTHR30126:SF91">
    <property type="entry name" value="LYSR FAMILY TRANSCRIPTIONAL REGULATOR"/>
    <property type="match status" value="1"/>
</dbReference>
<evidence type="ECO:0000313" key="7">
    <source>
        <dbReference type="Proteomes" id="UP000501602"/>
    </source>
</evidence>
<dbReference type="Pfam" id="PF03466">
    <property type="entry name" value="LysR_substrate"/>
    <property type="match status" value="1"/>
</dbReference>
<accession>A0A6H1U9V8</accession>